<dbReference type="EC" id="3.1.-.-" evidence="8"/>
<dbReference type="GO" id="GO:0016787">
    <property type="term" value="F:hydrolase activity"/>
    <property type="evidence" value="ECO:0007669"/>
    <property type="project" value="UniProtKB-KW"/>
</dbReference>
<dbReference type="GO" id="GO:0090729">
    <property type="term" value="F:toxin activity"/>
    <property type="evidence" value="ECO:0007669"/>
    <property type="project" value="UniProtKB-KW"/>
</dbReference>
<evidence type="ECO:0000256" key="1">
    <source>
        <dbReference type="ARBA" id="ARBA00001946"/>
    </source>
</evidence>
<comment type="cofactor">
    <cofactor evidence="1 8">
        <name>Mg(2+)</name>
        <dbReference type="ChEBI" id="CHEBI:18420"/>
    </cofactor>
</comment>
<evidence type="ECO:0000256" key="3">
    <source>
        <dbReference type="ARBA" id="ARBA00022722"/>
    </source>
</evidence>
<protein>
    <recommendedName>
        <fullName evidence="8">Ribonuclease VapC</fullName>
        <shortName evidence="8">RNase VapC</shortName>
        <ecNumber evidence="8">3.1.-.-</ecNumber>
    </recommendedName>
    <alternativeName>
        <fullName evidence="8">Toxin VapC</fullName>
    </alternativeName>
</protein>
<comment type="function">
    <text evidence="8">Toxic component of a toxin-antitoxin (TA) system. An RNase.</text>
</comment>
<reference evidence="10 11" key="1">
    <citation type="submission" date="2018-11" db="EMBL/GenBank/DDBJ databases">
        <title>Cryobacterium sp. nov., isolated from rhizosphere soil of lettuce.</title>
        <authorList>
            <person name="Wang Y."/>
        </authorList>
    </citation>
    <scope>NUCLEOTIDE SEQUENCE [LARGE SCALE GENOMIC DNA]</scope>
    <source>
        <strain evidence="10 11">NEAU-85</strain>
    </source>
</reference>
<evidence type="ECO:0000256" key="5">
    <source>
        <dbReference type="ARBA" id="ARBA00022801"/>
    </source>
</evidence>
<dbReference type="Gene3D" id="3.40.50.1010">
    <property type="entry name" value="5'-nuclease"/>
    <property type="match status" value="1"/>
</dbReference>
<sequence length="138" mass="15315">MIIVDTNVFSALMSDDAKRLEPWLATVSGPELFTTAITRAEIRYGIERLPRGRRQVGLRERADLLFSEIDERILVFDSAAADRYGVLVASRERAGRPISVPDAQVASIALVHRAMIATRNVRDFADTGVTIVNPFESN</sequence>
<evidence type="ECO:0000256" key="4">
    <source>
        <dbReference type="ARBA" id="ARBA00022723"/>
    </source>
</evidence>
<dbReference type="InterPro" id="IPR022907">
    <property type="entry name" value="VapC_family"/>
</dbReference>
<evidence type="ECO:0000313" key="10">
    <source>
        <dbReference type="EMBL" id="RNE64202.1"/>
    </source>
</evidence>
<dbReference type="PANTHER" id="PTHR33653:SF1">
    <property type="entry name" value="RIBONUCLEASE VAPC2"/>
    <property type="match status" value="1"/>
</dbReference>
<dbReference type="GO" id="GO:0000287">
    <property type="term" value="F:magnesium ion binding"/>
    <property type="evidence" value="ECO:0007669"/>
    <property type="project" value="UniProtKB-UniRule"/>
</dbReference>
<dbReference type="Proteomes" id="UP000279859">
    <property type="component" value="Unassembled WGS sequence"/>
</dbReference>
<keyword evidence="2 8" id="KW-1277">Toxin-antitoxin system</keyword>
<keyword evidence="3 8" id="KW-0540">Nuclease</keyword>
<evidence type="ECO:0000256" key="6">
    <source>
        <dbReference type="ARBA" id="ARBA00022842"/>
    </source>
</evidence>
<organism evidence="10 11">
    <name type="scientific">Cryobacterium tepidiphilum</name>
    <dbReference type="NCBI Taxonomy" id="2486026"/>
    <lineage>
        <taxon>Bacteria</taxon>
        <taxon>Bacillati</taxon>
        <taxon>Actinomycetota</taxon>
        <taxon>Actinomycetes</taxon>
        <taxon>Micrococcales</taxon>
        <taxon>Microbacteriaceae</taxon>
        <taxon>Cryobacterium</taxon>
    </lineage>
</organism>
<gene>
    <name evidence="8" type="primary">vapC</name>
    <name evidence="10" type="ORF">EEJ31_04900</name>
</gene>
<feature type="domain" description="PIN" evidence="9">
    <location>
        <begin position="2"/>
        <end position="127"/>
    </location>
</feature>
<feature type="binding site" evidence="8">
    <location>
        <position position="5"/>
    </location>
    <ligand>
        <name>Mg(2+)</name>
        <dbReference type="ChEBI" id="CHEBI:18420"/>
    </ligand>
</feature>
<dbReference type="CDD" id="cd18731">
    <property type="entry name" value="PIN_NgFitB-like"/>
    <property type="match status" value="1"/>
</dbReference>
<dbReference type="InterPro" id="IPR050556">
    <property type="entry name" value="Type_II_TA_system_RNase"/>
</dbReference>
<keyword evidence="4 8" id="KW-0479">Metal-binding</keyword>
<evidence type="ECO:0000256" key="8">
    <source>
        <dbReference type="HAMAP-Rule" id="MF_00265"/>
    </source>
</evidence>
<feature type="binding site" evidence="8">
    <location>
        <position position="102"/>
    </location>
    <ligand>
        <name>Mg(2+)</name>
        <dbReference type="ChEBI" id="CHEBI:18420"/>
    </ligand>
</feature>
<dbReference type="InterPro" id="IPR002716">
    <property type="entry name" value="PIN_dom"/>
</dbReference>
<keyword evidence="6 8" id="KW-0460">Magnesium</keyword>
<evidence type="ECO:0000313" key="11">
    <source>
        <dbReference type="Proteomes" id="UP000279859"/>
    </source>
</evidence>
<dbReference type="HAMAP" id="MF_00265">
    <property type="entry name" value="VapC_Nob1"/>
    <property type="match status" value="1"/>
</dbReference>
<comment type="caution">
    <text evidence="10">The sequence shown here is derived from an EMBL/GenBank/DDBJ whole genome shotgun (WGS) entry which is preliminary data.</text>
</comment>
<keyword evidence="11" id="KW-1185">Reference proteome</keyword>
<name>A0A3M8LHI2_9MICO</name>
<dbReference type="AlphaFoldDB" id="A0A3M8LHI2"/>
<dbReference type="SUPFAM" id="SSF88723">
    <property type="entry name" value="PIN domain-like"/>
    <property type="match status" value="1"/>
</dbReference>
<dbReference type="InterPro" id="IPR029060">
    <property type="entry name" value="PIN-like_dom_sf"/>
</dbReference>
<dbReference type="PANTHER" id="PTHR33653">
    <property type="entry name" value="RIBONUCLEASE VAPC2"/>
    <property type="match status" value="1"/>
</dbReference>
<keyword evidence="5 8" id="KW-0378">Hydrolase</keyword>
<proteinExistence type="inferred from homology"/>
<dbReference type="Pfam" id="PF01850">
    <property type="entry name" value="PIN"/>
    <property type="match status" value="1"/>
</dbReference>
<evidence type="ECO:0000256" key="2">
    <source>
        <dbReference type="ARBA" id="ARBA00022649"/>
    </source>
</evidence>
<accession>A0A3M8LHI2</accession>
<dbReference type="RefSeq" id="WP_123045160.1">
    <property type="nucleotide sequence ID" value="NZ_RDSR01000005.1"/>
</dbReference>
<dbReference type="GO" id="GO:0004540">
    <property type="term" value="F:RNA nuclease activity"/>
    <property type="evidence" value="ECO:0007669"/>
    <property type="project" value="InterPro"/>
</dbReference>
<comment type="similarity">
    <text evidence="7 8">Belongs to the PINc/VapC protein family.</text>
</comment>
<evidence type="ECO:0000259" key="9">
    <source>
        <dbReference type="Pfam" id="PF01850"/>
    </source>
</evidence>
<dbReference type="EMBL" id="RDSR01000005">
    <property type="protein sequence ID" value="RNE64202.1"/>
    <property type="molecule type" value="Genomic_DNA"/>
</dbReference>
<evidence type="ECO:0000256" key="7">
    <source>
        <dbReference type="ARBA" id="ARBA00038093"/>
    </source>
</evidence>
<keyword evidence="8" id="KW-0800">Toxin</keyword>
<dbReference type="OrthoDB" id="9804823at2"/>